<dbReference type="AlphaFoldDB" id="A0A4U6QUG9"/>
<dbReference type="EMBL" id="SZYH01000002">
    <property type="protein sequence ID" value="TKV64371.1"/>
    <property type="molecule type" value="Genomic_DNA"/>
</dbReference>
<sequence>MTALNRLQPHPLTDARPASRKDLLGVGHNHDLAPMTIHTAWKWLENLGFEIRLVKPEHWIITHSKALPELHFYSAVELSQFAAHRAHRYADTFTREES</sequence>
<evidence type="ECO:0000313" key="2">
    <source>
        <dbReference type="EMBL" id="TKV64371.1"/>
    </source>
</evidence>
<proteinExistence type="predicted"/>
<name>A0A4U6QUG9_9GAMM</name>
<comment type="caution">
    <text evidence="2">The sequence shown here is derived from an EMBL/GenBank/DDBJ whole genome shotgun (WGS) entry which is preliminary data.</text>
</comment>
<evidence type="ECO:0000256" key="1">
    <source>
        <dbReference type="SAM" id="MobiDB-lite"/>
    </source>
</evidence>
<reference evidence="2 3" key="1">
    <citation type="submission" date="2019-05" db="EMBL/GenBank/DDBJ databases">
        <title>Marinobacter panjinensis sp. nov., a moderately halophilic bacterium isolated from sea tidal flat environment.</title>
        <authorList>
            <person name="Yang W."/>
            <person name="An M."/>
            <person name="He W."/>
            <person name="Luo X."/>
            <person name="Zhu L."/>
            <person name="Chen G."/>
            <person name="Zhang Y."/>
            <person name="Wang Y."/>
        </authorList>
    </citation>
    <scope>NUCLEOTIDE SEQUENCE [LARGE SCALE GENOMIC DNA]</scope>
    <source>
        <strain evidence="2 3">PJ-16</strain>
    </source>
</reference>
<protein>
    <submittedName>
        <fullName evidence="2">Uncharacterized protein</fullName>
    </submittedName>
</protein>
<evidence type="ECO:0000313" key="3">
    <source>
        <dbReference type="Proteomes" id="UP000308488"/>
    </source>
</evidence>
<feature type="region of interest" description="Disordered" evidence="1">
    <location>
        <begin position="1"/>
        <end position="20"/>
    </location>
</feature>
<gene>
    <name evidence="2" type="ORF">FDP08_18375</name>
</gene>
<accession>A0A4U6QUG9</accession>
<organism evidence="2 3">
    <name type="scientific">Marinobacter panjinensis</name>
    <dbReference type="NCBI Taxonomy" id="2576384"/>
    <lineage>
        <taxon>Bacteria</taxon>
        <taxon>Pseudomonadati</taxon>
        <taxon>Pseudomonadota</taxon>
        <taxon>Gammaproteobacteria</taxon>
        <taxon>Pseudomonadales</taxon>
        <taxon>Marinobacteraceae</taxon>
        <taxon>Marinobacter</taxon>
    </lineage>
</organism>
<dbReference type="Proteomes" id="UP000308488">
    <property type="component" value="Unassembled WGS sequence"/>
</dbReference>
<dbReference type="RefSeq" id="WP_137437733.1">
    <property type="nucleotide sequence ID" value="NZ_JANRHC010000003.1"/>
</dbReference>
<dbReference type="OrthoDB" id="6372240at2"/>
<keyword evidence="3" id="KW-1185">Reference proteome</keyword>